<dbReference type="EMBL" id="JANBQF010001237">
    <property type="protein sequence ID" value="KAJ1997698.1"/>
    <property type="molecule type" value="Genomic_DNA"/>
</dbReference>
<keyword evidence="5" id="KW-0547">Nucleotide-binding</keyword>
<dbReference type="Gene3D" id="3.40.50.300">
    <property type="entry name" value="P-loop containing nucleotide triphosphate hydrolases"/>
    <property type="match status" value="1"/>
</dbReference>
<comment type="subcellular location">
    <subcellularLocation>
        <location evidence="1">Endomembrane system</location>
        <topology evidence="1">Multi-pass membrane protein</topology>
    </subcellularLocation>
</comment>
<organism evidence="12 13">
    <name type="scientific">Coemansia thaxteri</name>
    <dbReference type="NCBI Taxonomy" id="2663907"/>
    <lineage>
        <taxon>Eukaryota</taxon>
        <taxon>Fungi</taxon>
        <taxon>Fungi incertae sedis</taxon>
        <taxon>Zoopagomycota</taxon>
        <taxon>Kickxellomycotina</taxon>
        <taxon>Kickxellomycetes</taxon>
        <taxon>Kickxellales</taxon>
        <taxon>Kickxellaceae</taxon>
        <taxon>Coemansia</taxon>
    </lineage>
</organism>
<dbReference type="PANTHER" id="PTHR24223">
    <property type="entry name" value="ATP-BINDING CASSETTE SUB-FAMILY C"/>
    <property type="match status" value="1"/>
</dbReference>
<keyword evidence="2" id="KW-0813">Transport</keyword>
<sequence length="514" mass="57280">DAHVARHLFDHVLGPEGLLKSRCRIHATNAIQFIGKCDSILLLQDGRVVEQGTAADLAERRGLVYALIQEYGVADSATPSTSAGITPSSSSVQLAGEQNSSSQSDSSYFSKQQRRSTIDSLPPASIAPVQRAGRLRPTDSTERGALIAKEVSAVGKVTFATYKDYLRTCSWSGWTLFALGMALSQILLVFSNVWLKVWSSANELHEREGIPDSHSSLYYVAIYGMLGLASAVFTYGYSIIQWSMCAIRSGRSTHRNMLAAVFRSPMSFFDTTPLGRILQRFSKDQTSVDETIPRTLGTWLLHLTTLSLSLTVIAISMPAFVLVIVPVFLFFFYLKNYYLDTSRMLKRLLSTTRSPIYSSFQEMLVGVSTVRAFGMAERFMAENLLKVTMNHRCAFLLLASNRWLALRQELVSALVTFATALMGVFSLLYGKGDAGLVGLALTYALQSTQQINWMLRMEGDLENSMCDYVRIQEYEQLEPEAPDVIDDHRPAQSWPDQGAVEFKNYSARYRDNLD</sequence>
<evidence type="ECO:0000256" key="3">
    <source>
        <dbReference type="ARBA" id="ARBA00022692"/>
    </source>
</evidence>
<dbReference type="GO" id="GO:0005524">
    <property type="term" value="F:ATP binding"/>
    <property type="evidence" value="ECO:0007669"/>
    <property type="project" value="UniProtKB-KW"/>
</dbReference>
<keyword evidence="6" id="KW-0067">ATP-binding</keyword>
<dbReference type="InterPro" id="IPR027417">
    <property type="entry name" value="P-loop_NTPase"/>
</dbReference>
<evidence type="ECO:0000256" key="9">
    <source>
        <dbReference type="SAM" id="MobiDB-lite"/>
    </source>
</evidence>
<evidence type="ECO:0000259" key="11">
    <source>
        <dbReference type="PROSITE" id="PS50929"/>
    </source>
</evidence>
<evidence type="ECO:0000256" key="5">
    <source>
        <dbReference type="ARBA" id="ARBA00022741"/>
    </source>
</evidence>
<proteinExistence type="predicted"/>
<feature type="transmembrane region" description="Helical" evidence="10">
    <location>
        <begin position="410"/>
        <end position="429"/>
    </location>
</feature>
<evidence type="ECO:0000256" key="4">
    <source>
        <dbReference type="ARBA" id="ARBA00022737"/>
    </source>
</evidence>
<feature type="non-terminal residue" evidence="12">
    <location>
        <position position="514"/>
    </location>
</feature>
<feature type="transmembrane region" description="Helical" evidence="10">
    <location>
        <begin position="308"/>
        <end position="334"/>
    </location>
</feature>
<dbReference type="Proteomes" id="UP001150907">
    <property type="component" value="Unassembled WGS sequence"/>
</dbReference>
<dbReference type="GO" id="GO:0012505">
    <property type="term" value="C:endomembrane system"/>
    <property type="evidence" value="ECO:0007669"/>
    <property type="project" value="UniProtKB-SubCell"/>
</dbReference>
<feature type="compositionally biased region" description="Low complexity" evidence="9">
    <location>
        <begin position="98"/>
        <end position="109"/>
    </location>
</feature>
<dbReference type="GO" id="GO:0140359">
    <property type="term" value="F:ABC-type transporter activity"/>
    <property type="evidence" value="ECO:0007669"/>
    <property type="project" value="InterPro"/>
</dbReference>
<protein>
    <recommendedName>
        <fullName evidence="11">ABC transmembrane type-1 domain-containing protein</fullName>
    </recommendedName>
</protein>
<dbReference type="AlphaFoldDB" id="A0A9W8BDP8"/>
<keyword evidence="8 10" id="KW-0472">Membrane</keyword>
<dbReference type="OrthoDB" id="6500128at2759"/>
<dbReference type="FunFam" id="1.20.1560.10:FF:000010">
    <property type="entry name" value="Multidrug resistance-associated ABC transporter"/>
    <property type="match status" value="1"/>
</dbReference>
<dbReference type="InterPro" id="IPR050173">
    <property type="entry name" value="ABC_transporter_C-like"/>
</dbReference>
<evidence type="ECO:0000256" key="1">
    <source>
        <dbReference type="ARBA" id="ARBA00004127"/>
    </source>
</evidence>
<dbReference type="PANTHER" id="PTHR24223:SF443">
    <property type="entry name" value="MULTIDRUG-RESISTANCE LIKE PROTEIN 1, ISOFORM I"/>
    <property type="match status" value="1"/>
</dbReference>
<keyword evidence="3 10" id="KW-0812">Transmembrane</keyword>
<dbReference type="SUPFAM" id="SSF90123">
    <property type="entry name" value="ABC transporter transmembrane region"/>
    <property type="match status" value="1"/>
</dbReference>
<keyword evidence="13" id="KW-1185">Reference proteome</keyword>
<feature type="non-terminal residue" evidence="12">
    <location>
        <position position="1"/>
    </location>
</feature>
<evidence type="ECO:0000256" key="7">
    <source>
        <dbReference type="ARBA" id="ARBA00022989"/>
    </source>
</evidence>
<reference evidence="12" key="1">
    <citation type="submission" date="2022-07" db="EMBL/GenBank/DDBJ databases">
        <title>Phylogenomic reconstructions and comparative analyses of Kickxellomycotina fungi.</title>
        <authorList>
            <person name="Reynolds N.K."/>
            <person name="Stajich J.E."/>
            <person name="Barry K."/>
            <person name="Grigoriev I.V."/>
            <person name="Crous P."/>
            <person name="Smith M.E."/>
        </authorList>
    </citation>
    <scope>NUCLEOTIDE SEQUENCE</scope>
    <source>
        <strain evidence="12">IMI 214461</strain>
    </source>
</reference>
<feature type="domain" description="ABC transmembrane type-1" evidence="11">
    <location>
        <begin position="176"/>
        <end position="463"/>
    </location>
</feature>
<evidence type="ECO:0000313" key="13">
    <source>
        <dbReference type="Proteomes" id="UP001150907"/>
    </source>
</evidence>
<dbReference type="InterPro" id="IPR011527">
    <property type="entry name" value="ABC1_TM_dom"/>
</dbReference>
<accession>A0A9W8BDP8</accession>
<comment type="caution">
    <text evidence="12">The sequence shown here is derived from an EMBL/GenBank/DDBJ whole genome shotgun (WGS) entry which is preliminary data.</text>
</comment>
<dbReference type="PROSITE" id="PS50929">
    <property type="entry name" value="ABC_TM1F"/>
    <property type="match status" value="1"/>
</dbReference>
<feature type="transmembrane region" description="Helical" evidence="10">
    <location>
        <begin position="216"/>
        <end position="240"/>
    </location>
</feature>
<evidence type="ECO:0000256" key="2">
    <source>
        <dbReference type="ARBA" id="ARBA00022448"/>
    </source>
</evidence>
<gene>
    <name evidence="12" type="ORF">H4R26_005738</name>
</gene>
<dbReference type="Pfam" id="PF00664">
    <property type="entry name" value="ABC_membrane"/>
    <property type="match status" value="1"/>
</dbReference>
<keyword evidence="7 10" id="KW-1133">Transmembrane helix</keyword>
<evidence type="ECO:0000313" key="12">
    <source>
        <dbReference type="EMBL" id="KAJ1997698.1"/>
    </source>
</evidence>
<dbReference type="CDD" id="cd18603">
    <property type="entry name" value="ABC_6TM_MRP1_2_3_6_D2_like"/>
    <property type="match status" value="1"/>
</dbReference>
<feature type="region of interest" description="Disordered" evidence="9">
    <location>
        <begin position="77"/>
        <end position="109"/>
    </location>
</feature>
<name>A0A9W8BDP8_9FUNG</name>
<evidence type="ECO:0000256" key="6">
    <source>
        <dbReference type="ARBA" id="ARBA00022840"/>
    </source>
</evidence>
<feature type="compositionally biased region" description="Low complexity" evidence="9">
    <location>
        <begin position="77"/>
        <end position="91"/>
    </location>
</feature>
<evidence type="ECO:0000256" key="10">
    <source>
        <dbReference type="SAM" id="Phobius"/>
    </source>
</evidence>
<feature type="transmembrane region" description="Helical" evidence="10">
    <location>
        <begin position="171"/>
        <end position="195"/>
    </location>
</feature>
<dbReference type="InterPro" id="IPR036640">
    <property type="entry name" value="ABC1_TM_sf"/>
</dbReference>
<dbReference type="GO" id="GO:0016020">
    <property type="term" value="C:membrane"/>
    <property type="evidence" value="ECO:0007669"/>
    <property type="project" value="InterPro"/>
</dbReference>
<keyword evidence="4" id="KW-0677">Repeat</keyword>
<dbReference type="Gene3D" id="1.20.1560.10">
    <property type="entry name" value="ABC transporter type 1, transmembrane domain"/>
    <property type="match status" value="1"/>
</dbReference>
<dbReference type="SUPFAM" id="SSF52540">
    <property type="entry name" value="P-loop containing nucleoside triphosphate hydrolases"/>
    <property type="match status" value="1"/>
</dbReference>
<evidence type="ECO:0000256" key="8">
    <source>
        <dbReference type="ARBA" id="ARBA00023136"/>
    </source>
</evidence>